<evidence type="ECO:0000259" key="2">
    <source>
        <dbReference type="Pfam" id="PF19701"/>
    </source>
</evidence>
<dbReference type="Pfam" id="PF19701">
    <property type="entry name" value="DUF6199"/>
    <property type="match status" value="1"/>
</dbReference>
<keyword evidence="1" id="KW-1133">Transmembrane helix</keyword>
<accession>A0A6P1TNY4</accession>
<organism evidence="3 4">
    <name type="scientific">Anaerocolumna sedimenticola</name>
    <dbReference type="NCBI Taxonomy" id="2696063"/>
    <lineage>
        <taxon>Bacteria</taxon>
        <taxon>Bacillati</taxon>
        <taxon>Bacillota</taxon>
        <taxon>Clostridia</taxon>
        <taxon>Lachnospirales</taxon>
        <taxon>Lachnospiraceae</taxon>
        <taxon>Anaerocolumna</taxon>
    </lineage>
</organism>
<sequence>MEITIGIFLFIMGAVMLIKPKTMWRIAESWKLKTFAEPTELYIILIRIAGSILVIGGIFAILQM</sequence>
<proteinExistence type="predicted"/>
<protein>
    <recommendedName>
        <fullName evidence="2">DUF6199 domain-containing protein</fullName>
    </recommendedName>
</protein>
<evidence type="ECO:0000313" key="4">
    <source>
        <dbReference type="Proteomes" id="UP000464314"/>
    </source>
</evidence>
<dbReference type="KEGG" id="anr:Ana3638_21085"/>
<feature type="domain" description="DUF6199" evidence="2">
    <location>
        <begin position="5"/>
        <end position="63"/>
    </location>
</feature>
<name>A0A6P1TNY4_9FIRM</name>
<evidence type="ECO:0000256" key="1">
    <source>
        <dbReference type="SAM" id="Phobius"/>
    </source>
</evidence>
<evidence type="ECO:0000313" key="3">
    <source>
        <dbReference type="EMBL" id="QHQ62970.1"/>
    </source>
</evidence>
<gene>
    <name evidence="3" type="ORF">Ana3638_21085</name>
</gene>
<keyword evidence="1" id="KW-0472">Membrane</keyword>
<dbReference type="RefSeq" id="WP_161839792.1">
    <property type="nucleotide sequence ID" value="NZ_CP048000.1"/>
</dbReference>
<dbReference type="InterPro" id="IPR045679">
    <property type="entry name" value="DUF6199"/>
</dbReference>
<dbReference type="EMBL" id="CP048000">
    <property type="protein sequence ID" value="QHQ62970.1"/>
    <property type="molecule type" value="Genomic_DNA"/>
</dbReference>
<dbReference type="AlphaFoldDB" id="A0A6P1TNY4"/>
<dbReference type="Proteomes" id="UP000464314">
    <property type="component" value="Chromosome"/>
</dbReference>
<reference evidence="3 4" key="1">
    <citation type="submission" date="2020-01" db="EMBL/GenBank/DDBJ databases">
        <title>Genome analysis of Anaerocolumna sp. CBA3638.</title>
        <authorList>
            <person name="Kim J."/>
            <person name="Roh S.W."/>
        </authorList>
    </citation>
    <scope>NUCLEOTIDE SEQUENCE [LARGE SCALE GENOMIC DNA]</scope>
    <source>
        <strain evidence="3 4">CBA3638</strain>
    </source>
</reference>
<keyword evidence="4" id="KW-1185">Reference proteome</keyword>
<feature type="transmembrane region" description="Helical" evidence="1">
    <location>
        <begin position="41"/>
        <end position="62"/>
    </location>
</feature>
<keyword evidence="1" id="KW-0812">Transmembrane</keyword>